<evidence type="ECO:0000313" key="1">
    <source>
        <dbReference type="EMBL" id="QGY45068.1"/>
    </source>
</evidence>
<accession>A0A6I6JVE3</accession>
<dbReference type="Proteomes" id="UP000428260">
    <property type="component" value="Chromosome"/>
</dbReference>
<organism evidence="1 2">
    <name type="scientific">Maribellus comscasis</name>
    <dbReference type="NCBI Taxonomy" id="2681766"/>
    <lineage>
        <taxon>Bacteria</taxon>
        <taxon>Pseudomonadati</taxon>
        <taxon>Bacteroidota</taxon>
        <taxon>Bacteroidia</taxon>
        <taxon>Marinilabiliales</taxon>
        <taxon>Prolixibacteraceae</taxon>
        <taxon>Maribellus</taxon>
    </lineage>
</organism>
<evidence type="ECO:0000313" key="2">
    <source>
        <dbReference type="Proteomes" id="UP000428260"/>
    </source>
</evidence>
<dbReference type="AlphaFoldDB" id="A0A6I6JVE3"/>
<dbReference type="RefSeq" id="WP_158867985.1">
    <property type="nucleotide sequence ID" value="NZ_CP046401.1"/>
</dbReference>
<sequence length="131" mass="14789">MEEWKKYYDEAASYSKAAFGAFNKKRLGNHVVYNLIGLAIENYLTALCMKLGIMPEHSSIGSMLHLLKKQVEVPDTFSAEARFINKFMNFCSLEVLDTPEPGASDLVRMLSFTEDVKNFTEQILGVKAENV</sequence>
<protein>
    <submittedName>
        <fullName evidence="1">HEPN domain-containing protein</fullName>
    </submittedName>
</protein>
<gene>
    <name evidence="1" type="ORF">GM418_15725</name>
</gene>
<proteinExistence type="predicted"/>
<dbReference type="EMBL" id="CP046401">
    <property type="protein sequence ID" value="QGY45068.1"/>
    <property type="molecule type" value="Genomic_DNA"/>
</dbReference>
<dbReference type="Gene3D" id="1.20.120.330">
    <property type="entry name" value="Nucleotidyltransferases domain 2"/>
    <property type="match status" value="1"/>
</dbReference>
<keyword evidence="2" id="KW-1185">Reference proteome</keyword>
<name>A0A6I6JVE3_9BACT</name>
<reference evidence="1 2" key="1">
    <citation type="submission" date="2019-11" db="EMBL/GenBank/DDBJ databases">
        <authorList>
            <person name="Zheng R.K."/>
            <person name="Sun C.M."/>
        </authorList>
    </citation>
    <scope>NUCLEOTIDE SEQUENCE [LARGE SCALE GENOMIC DNA]</scope>
    <source>
        <strain evidence="1 2">WC007</strain>
    </source>
</reference>
<dbReference type="KEGG" id="mcos:GM418_15725"/>